<evidence type="ECO:0000313" key="4">
    <source>
        <dbReference type="EMBL" id="MBB5435908.1"/>
    </source>
</evidence>
<dbReference type="EMBL" id="JACHDB010000002">
    <property type="protein sequence ID" value="MBB5435908.1"/>
    <property type="molecule type" value="Genomic_DNA"/>
</dbReference>
<evidence type="ECO:0000259" key="3">
    <source>
        <dbReference type="Pfam" id="PF26571"/>
    </source>
</evidence>
<evidence type="ECO:0000256" key="1">
    <source>
        <dbReference type="SAM" id="MobiDB-lite"/>
    </source>
</evidence>
<organism evidence="4 5">
    <name type="scientific">Nocardiopsis composta</name>
    <dbReference type="NCBI Taxonomy" id="157465"/>
    <lineage>
        <taxon>Bacteria</taxon>
        <taxon>Bacillati</taxon>
        <taxon>Actinomycetota</taxon>
        <taxon>Actinomycetes</taxon>
        <taxon>Streptosporangiales</taxon>
        <taxon>Nocardiopsidaceae</taxon>
        <taxon>Nocardiopsis</taxon>
    </lineage>
</organism>
<feature type="transmembrane region" description="Helical" evidence="2">
    <location>
        <begin position="28"/>
        <end position="52"/>
    </location>
</feature>
<feature type="domain" description="ARB-07466-like C-terminal" evidence="3">
    <location>
        <begin position="143"/>
        <end position="244"/>
    </location>
</feature>
<keyword evidence="2" id="KW-1133">Transmembrane helix</keyword>
<keyword evidence="2" id="KW-0812">Transmembrane</keyword>
<dbReference type="Proteomes" id="UP000572635">
    <property type="component" value="Unassembled WGS sequence"/>
</dbReference>
<feature type="region of interest" description="Disordered" evidence="1">
    <location>
        <begin position="1"/>
        <end position="24"/>
    </location>
</feature>
<reference evidence="4 5" key="1">
    <citation type="submission" date="2020-08" db="EMBL/GenBank/DDBJ databases">
        <title>Sequencing the genomes of 1000 actinobacteria strains.</title>
        <authorList>
            <person name="Klenk H.-P."/>
        </authorList>
    </citation>
    <scope>NUCLEOTIDE SEQUENCE [LARGE SCALE GENOMIC DNA]</scope>
    <source>
        <strain evidence="4 5">DSM 44551</strain>
    </source>
</reference>
<feature type="compositionally biased region" description="Gly residues" evidence="1">
    <location>
        <begin position="9"/>
        <end position="18"/>
    </location>
</feature>
<dbReference type="Pfam" id="PF26571">
    <property type="entry name" value="VldE"/>
    <property type="match status" value="1"/>
</dbReference>
<dbReference type="RefSeq" id="WP_312893930.1">
    <property type="nucleotide sequence ID" value="NZ_BAAAJD010000022.1"/>
</dbReference>
<name>A0A7W8VH69_9ACTN</name>
<proteinExistence type="predicted"/>
<protein>
    <recommendedName>
        <fullName evidence="3">ARB-07466-like C-terminal domain-containing protein</fullName>
    </recommendedName>
</protein>
<keyword evidence="5" id="KW-1185">Reference proteome</keyword>
<evidence type="ECO:0000256" key="2">
    <source>
        <dbReference type="SAM" id="Phobius"/>
    </source>
</evidence>
<evidence type="ECO:0000313" key="5">
    <source>
        <dbReference type="Proteomes" id="UP000572635"/>
    </source>
</evidence>
<comment type="caution">
    <text evidence="4">The sequence shown here is derived from an EMBL/GenBank/DDBJ whole genome shotgun (WGS) entry which is preliminary data.</text>
</comment>
<dbReference type="InterPro" id="IPR058593">
    <property type="entry name" value="ARB_07466-like_C"/>
</dbReference>
<accession>A0A7W8VH69</accession>
<keyword evidence="2" id="KW-0472">Membrane</keyword>
<gene>
    <name evidence="4" type="ORF">HDA36_006056</name>
</gene>
<sequence length="267" mass="28536">MTTPEEEAGPGGREPGGRGTRRRRRRGGCLTGCLLVPLALIVLVAGGLVVLAPRLGLDETALPWGPACSVRTEDGSIGLTTEQARTATTAVALQARGEEGPDTSGIDPAALERLAEGPPDDAGPSLTCRVSPASGLQREKLTETGLTPRAQRVLDEMGEVFGEQSLGGYEPGGVDAGHGADSAHYDGRAIDVFYRPVGEENRREGWLLAHWLVAHAEELDVANVIFDDKIWNARGSARGWWDYMSPDPDNEILRHLDHVHVDVQRGG</sequence>
<dbReference type="AlphaFoldDB" id="A0A7W8VH69"/>